<dbReference type="Proteomes" id="UP001360953">
    <property type="component" value="Unassembled WGS sequence"/>
</dbReference>
<name>A0ABR1LY06_9PEZI</name>
<dbReference type="RefSeq" id="XP_066657344.1">
    <property type="nucleotide sequence ID" value="XM_066803974.1"/>
</dbReference>
<organism evidence="1 2">
    <name type="scientific">Phyllosticta citribraziliensis</name>
    <dbReference type="NCBI Taxonomy" id="989973"/>
    <lineage>
        <taxon>Eukaryota</taxon>
        <taxon>Fungi</taxon>
        <taxon>Dikarya</taxon>
        <taxon>Ascomycota</taxon>
        <taxon>Pezizomycotina</taxon>
        <taxon>Dothideomycetes</taxon>
        <taxon>Dothideomycetes incertae sedis</taxon>
        <taxon>Botryosphaeriales</taxon>
        <taxon>Phyllostictaceae</taxon>
        <taxon>Phyllosticta</taxon>
    </lineage>
</organism>
<comment type="caution">
    <text evidence="1">The sequence shown here is derived from an EMBL/GenBank/DDBJ whole genome shotgun (WGS) entry which is preliminary data.</text>
</comment>
<sequence>MAVMASHQFGVLAMTTIPRPDGLGSLSDQIGSFARVDVLPTTDISQLLLDRLMATAYVVNATPYCKNSGHIANSLTFLEPAIDRASQSFVNKLSDVLWVPQWFSSAPQQLQQGDAELACTREPLFKLFNTNTPNANYSDTNIRVIQKSLKNYINNIELPALRDRGVVDKDTGAWDKQAKHVWARDDWDGVDILLRCLEKATMPPPAKREPEPCTS</sequence>
<proteinExistence type="predicted"/>
<gene>
    <name evidence="1" type="ORF">J3D65DRAFT_693964</name>
</gene>
<evidence type="ECO:0000313" key="1">
    <source>
        <dbReference type="EMBL" id="KAK7540073.1"/>
    </source>
</evidence>
<accession>A0ABR1LY06</accession>
<keyword evidence="2" id="KW-1185">Reference proteome</keyword>
<dbReference type="GeneID" id="92036880"/>
<dbReference type="EMBL" id="JBBPEH010000004">
    <property type="protein sequence ID" value="KAK7540073.1"/>
    <property type="molecule type" value="Genomic_DNA"/>
</dbReference>
<protein>
    <submittedName>
        <fullName evidence="1">Uncharacterized protein</fullName>
    </submittedName>
</protein>
<reference evidence="1 2" key="1">
    <citation type="submission" date="2024-04" db="EMBL/GenBank/DDBJ databases">
        <title>Phyllosticta paracitricarpa is synonymous to the EU quarantine fungus P. citricarpa based on phylogenomic analyses.</title>
        <authorList>
            <consortium name="Lawrence Berkeley National Laboratory"/>
            <person name="Van ingen-buijs V.A."/>
            <person name="Van westerhoven A.C."/>
            <person name="Haridas S."/>
            <person name="Skiadas P."/>
            <person name="Martin F."/>
            <person name="Groenewald J.Z."/>
            <person name="Crous P.W."/>
            <person name="Seidl M.F."/>
        </authorList>
    </citation>
    <scope>NUCLEOTIDE SEQUENCE [LARGE SCALE GENOMIC DNA]</scope>
    <source>
        <strain evidence="1 2">CPC 17464</strain>
    </source>
</reference>
<evidence type="ECO:0000313" key="2">
    <source>
        <dbReference type="Proteomes" id="UP001360953"/>
    </source>
</evidence>